<dbReference type="Proteomes" id="UP001596183">
    <property type="component" value="Unassembled WGS sequence"/>
</dbReference>
<proteinExistence type="predicted"/>
<evidence type="ECO:0000256" key="1">
    <source>
        <dbReference type="SAM" id="MobiDB-lite"/>
    </source>
</evidence>
<dbReference type="EMBL" id="JBHSPC010000137">
    <property type="protein sequence ID" value="MFC5674965.1"/>
    <property type="molecule type" value="Genomic_DNA"/>
</dbReference>
<evidence type="ECO:0000313" key="3">
    <source>
        <dbReference type="Proteomes" id="UP001596183"/>
    </source>
</evidence>
<protein>
    <submittedName>
        <fullName evidence="2">Uncharacterized protein</fullName>
    </submittedName>
</protein>
<evidence type="ECO:0000313" key="2">
    <source>
        <dbReference type="EMBL" id="MFC5674965.1"/>
    </source>
</evidence>
<comment type="caution">
    <text evidence="2">The sequence shown here is derived from an EMBL/GenBank/DDBJ whole genome shotgun (WGS) entry which is preliminary data.</text>
</comment>
<accession>A0ABW0Y347</accession>
<organism evidence="2 3">
    <name type="scientific">Streptomyces incanus</name>
    <dbReference type="NCBI Taxonomy" id="887453"/>
    <lineage>
        <taxon>Bacteria</taxon>
        <taxon>Bacillati</taxon>
        <taxon>Actinomycetota</taxon>
        <taxon>Actinomycetes</taxon>
        <taxon>Kitasatosporales</taxon>
        <taxon>Streptomycetaceae</taxon>
        <taxon>Streptomyces</taxon>
    </lineage>
</organism>
<sequence length="70" mass="8263">MRDSERRLRQRTVEFKELRESDKAEIALLRTDRETLVRAVHRLSVENRRLRAEPTAPDARVRVPPTRPCG</sequence>
<reference evidence="3" key="1">
    <citation type="journal article" date="2019" name="Int. J. Syst. Evol. Microbiol.">
        <title>The Global Catalogue of Microorganisms (GCM) 10K type strain sequencing project: providing services to taxonomists for standard genome sequencing and annotation.</title>
        <authorList>
            <consortium name="The Broad Institute Genomics Platform"/>
            <consortium name="The Broad Institute Genome Sequencing Center for Infectious Disease"/>
            <person name="Wu L."/>
            <person name="Ma J."/>
        </authorList>
    </citation>
    <scope>NUCLEOTIDE SEQUENCE [LARGE SCALE GENOMIC DNA]</scope>
    <source>
        <strain evidence="3">JCM 13852</strain>
    </source>
</reference>
<name>A0ABW0Y347_9ACTN</name>
<gene>
    <name evidence="2" type="ORF">ACFP2V_34395</name>
</gene>
<feature type="region of interest" description="Disordered" evidence="1">
    <location>
        <begin position="51"/>
        <end position="70"/>
    </location>
</feature>
<keyword evidence="3" id="KW-1185">Reference proteome</keyword>